<reference evidence="2" key="1">
    <citation type="submission" date="2022-08" db="UniProtKB">
        <authorList>
            <consortium name="EnsemblMetazoa"/>
        </authorList>
    </citation>
    <scope>IDENTIFICATION</scope>
    <source>
        <strain evidence="2">05x7-T-G4-1.051#20</strain>
    </source>
</reference>
<dbReference type="Pfam" id="PF00078">
    <property type="entry name" value="RVT_1"/>
    <property type="match status" value="1"/>
</dbReference>
<feature type="domain" description="Reverse transcriptase" evidence="1">
    <location>
        <begin position="89"/>
        <end position="226"/>
    </location>
</feature>
<dbReference type="Proteomes" id="UP000005408">
    <property type="component" value="Unassembled WGS sequence"/>
</dbReference>
<evidence type="ECO:0000259" key="1">
    <source>
        <dbReference type="Pfam" id="PF00078"/>
    </source>
</evidence>
<dbReference type="CDD" id="cd01650">
    <property type="entry name" value="RT_nLTR_like"/>
    <property type="match status" value="1"/>
</dbReference>
<dbReference type="EnsemblMetazoa" id="G26733.1">
    <property type="protein sequence ID" value="G26733.1:cds"/>
    <property type="gene ID" value="G26733"/>
</dbReference>
<protein>
    <recommendedName>
        <fullName evidence="1">Reverse transcriptase domain-containing protein</fullName>
    </recommendedName>
</protein>
<organism evidence="2 3">
    <name type="scientific">Magallana gigas</name>
    <name type="common">Pacific oyster</name>
    <name type="synonym">Crassostrea gigas</name>
    <dbReference type="NCBI Taxonomy" id="29159"/>
    <lineage>
        <taxon>Eukaryota</taxon>
        <taxon>Metazoa</taxon>
        <taxon>Spiralia</taxon>
        <taxon>Lophotrochozoa</taxon>
        <taxon>Mollusca</taxon>
        <taxon>Bivalvia</taxon>
        <taxon>Autobranchia</taxon>
        <taxon>Pteriomorphia</taxon>
        <taxon>Ostreida</taxon>
        <taxon>Ostreoidea</taxon>
        <taxon>Ostreidae</taxon>
        <taxon>Magallana</taxon>
    </lineage>
</organism>
<dbReference type="InterPro" id="IPR000477">
    <property type="entry name" value="RT_dom"/>
</dbReference>
<name>A0A8W8L5Q8_MAGGI</name>
<evidence type="ECO:0000313" key="2">
    <source>
        <dbReference type="EnsemblMetazoa" id="G26733.1:cds"/>
    </source>
</evidence>
<dbReference type="AlphaFoldDB" id="A0A8W8L5Q8"/>
<accession>A0A8W8L5Q8</accession>
<sequence>MMSFSRSNNDNLPGGHITGKEILEIVKDLKRRKAPGLDRIQNEHVIYGGPALANCIAYLFNGIINAGQIPTSWKKDLIVPIFKGSNKPRNSPGSYRPIALLPCFLKIFEKLLLNRTKLIAAISATFPNLQQQGFQQRLGCITASFNLQETLYHFIEHRSTAYVAFLDTQKAFDTVWRHGLMYKLHKLGVKGRLWTLIDDCHVNTSCSVVSNQSYSDWFPVSQGVRQALSPNGLQTTLEISYDYSKRWRFNFNATKSSILRFHPSEPPSDFSFIWQLGAHSVHLAKTYNHLGILLHSKLDPSERTANACRKGKAAYFALKVSEHLNPRTISKLYKKVVLPSVLYGSELWCDLRQTDTQILNTFQHFICQHAMALQKQTRSDMCESLLGFLPISSEIDIRKLQFLGRLCELDTKTLPKRIFLHRLFSYLYSPVCKLYGFIPDIISILSKYSLLNHLLLYLDEGYFPPKPEWKIIVKASVLEYHLHSRHIPPETCLLCNSSFTNVFEHVTTSCAETLLLRDAWWNTIINEFSVELSADLCGLNQRDSYLFLLGARSFSAITAAHDSNDFHLFNFRFVRDAAA</sequence>
<proteinExistence type="predicted"/>
<dbReference type="PANTHER" id="PTHR19446">
    <property type="entry name" value="REVERSE TRANSCRIPTASES"/>
    <property type="match status" value="1"/>
</dbReference>
<evidence type="ECO:0000313" key="3">
    <source>
        <dbReference type="Proteomes" id="UP000005408"/>
    </source>
</evidence>
<keyword evidence="3" id="KW-1185">Reference proteome</keyword>